<evidence type="ECO:0000256" key="7">
    <source>
        <dbReference type="PIRNR" id="PIRNR006630"/>
    </source>
</evidence>
<dbReference type="PIRSF" id="PIRSF006630">
    <property type="entry name" value="NADS_GAT"/>
    <property type="match status" value="1"/>
</dbReference>
<dbReference type="SUPFAM" id="SSF52402">
    <property type="entry name" value="Adenine nucleotide alpha hydrolases-like"/>
    <property type="match status" value="1"/>
</dbReference>
<dbReference type="GO" id="GO:0003952">
    <property type="term" value="F:NAD+ synthase (glutamine-hydrolyzing) activity"/>
    <property type="evidence" value="ECO:0007669"/>
    <property type="project" value="UniProtKB-UniRule"/>
</dbReference>
<evidence type="ECO:0000256" key="8">
    <source>
        <dbReference type="RuleBase" id="RU003811"/>
    </source>
</evidence>
<dbReference type="AlphaFoldDB" id="A0A0G1QGZ8"/>
<keyword evidence="5 7" id="KW-0067">ATP-binding</keyword>
<dbReference type="CDD" id="cd07570">
    <property type="entry name" value="GAT_Gln-NAD-synth"/>
    <property type="match status" value="1"/>
</dbReference>
<evidence type="ECO:0000313" key="11">
    <source>
        <dbReference type="Proteomes" id="UP000034487"/>
    </source>
</evidence>
<dbReference type="InterPro" id="IPR022310">
    <property type="entry name" value="NAD/GMP_synthase"/>
</dbReference>
<feature type="domain" description="CN hydrolase" evidence="9">
    <location>
        <begin position="5"/>
        <end position="281"/>
    </location>
</feature>
<evidence type="ECO:0000313" key="10">
    <source>
        <dbReference type="EMBL" id="KKU44264.1"/>
    </source>
</evidence>
<dbReference type="GO" id="GO:0009435">
    <property type="term" value="P:NAD+ biosynthetic process"/>
    <property type="evidence" value="ECO:0007669"/>
    <property type="project" value="UniProtKB-UniRule"/>
</dbReference>
<evidence type="ECO:0000259" key="9">
    <source>
        <dbReference type="PROSITE" id="PS50263"/>
    </source>
</evidence>
<dbReference type="Pfam" id="PF02540">
    <property type="entry name" value="NAD_synthase"/>
    <property type="match status" value="1"/>
</dbReference>
<accession>A0A0G1QGZ8</accession>
<keyword evidence="4 7" id="KW-0547">Nucleotide-binding</keyword>
<dbReference type="EMBL" id="LCMV01000009">
    <property type="protein sequence ID" value="KKU44264.1"/>
    <property type="molecule type" value="Genomic_DNA"/>
</dbReference>
<dbReference type="InterPro" id="IPR003010">
    <property type="entry name" value="C-N_Hydrolase"/>
</dbReference>
<dbReference type="GO" id="GO:0005737">
    <property type="term" value="C:cytoplasm"/>
    <property type="evidence" value="ECO:0007669"/>
    <property type="project" value="InterPro"/>
</dbReference>
<dbReference type="InterPro" id="IPR003694">
    <property type="entry name" value="NAD_synthase"/>
</dbReference>
<dbReference type="GO" id="GO:0004359">
    <property type="term" value="F:glutaminase activity"/>
    <property type="evidence" value="ECO:0007669"/>
    <property type="project" value="InterPro"/>
</dbReference>
<evidence type="ECO:0000256" key="3">
    <source>
        <dbReference type="ARBA" id="ARBA00022598"/>
    </source>
</evidence>
<evidence type="ECO:0000256" key="1">
    <source>
        <dbReference type="ARBA" id="ARBA00005188"/>
    </source>
</evidence>
<comment type="pathway">
    <text evidence="1 7">Cofactor biosynthesis; NAD(+) biosynthesis; NAD(+) from deamido-NAD(+) (L-Gln route): step 1/1.</text>
</comment>
<dbReference type="InterPro" id="IPR036526">
    <property type="entry name" value="C-N_Hydrolase_sf"/>
</dbReference>
<organism evidence="10 11">
    <name type="scientific">Berkelbacteria bacterium GW2011_GWA2_46_7</name>
    <dbReference type="NCBI Taxonomy" id="1618335"/>
    <lineage>
        <taxon>Bacteria</taxon>
        <taxon>Candidatus Berkelbacteria</taxon>
    </lineage>
</organism>
<proteinExistence type="inferred from homology"/>
<dbReference type="PANTHER" id="PTHR23090">
    <property type="entry name" value="NH 3 /GLUTAMINE-DEPENDENT NAD + SYNTHETASE"/>
    <property type="match status" value="1"/>
</dbReference>
<dbReference type="UniPathway" id="UPA00253">
    <property type="reaction ID" value="UER00334"/>
</dbReference>
<evidence type="ECO:0000256" key="6">
    <source>
        <dbReference type="ARBA" id="ARBA00023027"/>
    </source>
</evidence>
<dbReference type="NCBIfam" id="TIGR00552">
    <property type="entry name" value="nadE"/>
    <property type="match status" value="1"/>
</dbReference>
<comment type="similarity">
    <text evidence="2 7">In the C-terminal section; belongs to the NAD synthetase family.</text>
</comment>
<comment type="similarity">
    <text evidence="8">Belongs to the NAD synthetase family.</text>
</comment>
<dbReference type="EC" id="6.3.5.1" evidence="7"/>
<evidence type="ECO:0000256" key="4">
    <source>
        <dbReference type="ARBA" id="ARBA00022741"/>
    </source>
</evidence>
<dbReference type="Gene3D" id="3.60.110.10">
    <property type="entry name" value="Carbon-nitrogen hydrolase"/>
    <property type="match status" value="1"/>
</dbReference>
<dbReference type="InterPro" id="IPR014729">
    <property type="entry name" value="Rossmann-like_a/b/a_fold"/>
</dbReference>
<name>A0A0G1QGZ8_9BACT</name>
<dbReference type="Pfam" id="PF00795">
    <property type="entry name" value="CN_hydrolase"/>
    <property type="match status" value="1"/>
</dbReference>
<evidence type="ECO:0000256" key="2">
    <source>
        <dbReference type="ARBA" id="ARBA00007145"/>
    </source>
</evidence>
<gene>
    <name evidence="10" type="ORF">UX60_C0009G0007</name>
</gene>
<dbReference type="Proteomes" id="UP000034487">
    <property type="component" value="Unassembled WGS sequence"/>
</dbReference>
<dbReference type="InterPro" id="IPR014445">
    <property type="entry name" value="Gln-dep_NAD_synthase"/>
</dbReference>
<dbReference type="GO" id="GO:0005524">
    <property type="term" value="F:ATP binding"/>
    <property type="evidence" value="ECO:0007669"/>
    <property type="project" value="UniProtKB-UniRule"/>
</dbReference>
<protein>
    <recommendedName>
        <fullName evidence="7">Glutamine-dependent NAD(+) synthetase</fullName>
        <ecNumber evidence="7">6.3.5.1</ecNumber>
    </recommendedName>
    <alternativeName>
        <fullName evidence="7">NAD(+) synthase [glutamine-hydrolyzing]</fullName>
    </alternativeName>
</protein>
<sequence length="621" mass="70915">MENTIKIAIGQVKVVPGQPEVNFEKIKGFVTKAKKAQCDFVIFPEMAIPGYLLSDLWEEDAYIRDCDFYTQKIAKLSKGITIIFGNVLPDYHESGNDGRLKKFNAAFVAHNGILEHTIKTHEPLYREFEDQRHFVSLKEYSQQIDKPIEDLLTPFTINNTKIGVVICEDVWIKDYRYNNQLLNPAEILALKGAKIIIAVSSSPYGLRKDEARRRNLDFIQKQLWNKGFRIPLVYINNVGWQNNGKNEFGFDGRSIILDAAGNQLFEAPMWQEGLFFYNLNLNSQAIKFENWEVKRDEVGERREIREALIQGIKEFANTKNIQNIVIGLSGGIDSALVAYLCTKAIGHEHVFGINMPSKFNSDWTKSVAAKVAKNLEINYQVIPIEDIAELLRQKIKLEGVPDENMQARIRSADILAGVAATLNHAVYTCNGNKTEILFGWFTLDGDGRGALCPLGDLYKTQVAELAAQINIDEGKEIFPWELIAPIISGDFIPVGTQKLVPSAELSVRQDVNLGLGDPIIFPYHDQVLRQWVEYRYNIEDTIQDDIIKNLGKKYFKTTKEWLTDLEKTWQLYHLAVFKQIQSPPILTISKRGLGYDFRRSQLPPHLTKKYHKLRENISYNI</sequence>
<dbReference type="PROSITE" id="PS50263">
    <property type="entry name" value="CN_HYDROLASE"/>
    <property type="match status" value="1"/>
</dbReference>
<keyword evidence="6 7" id="KW-0520">NAD</keyword>
<dbReference type="PATRIC" id="fig|1618335.3.peg.139"/>
<comment type="catalytic activity">
    <reaction evidence="7">
        <text>deamido-NAD(+) + L-glutamine + ATP + H2O = L-glutamate + AMP + diphosphate + NAD(+) + H(+)</text>
        <dbReference type="Rhea" id="RHEA:24384"/>
        <dbReference type="ChEBI" id="CHEBI:15377"/>
        <dbReference type="ChEBI" id="CHEBI:15378"/>
        <dbReference type="ChEBI" id="CHEBI:29985"/>
        <dbReference type="ChEBI" id="CHEBI:30616"/>
        <dbReference type="ChEBI" id="CHEBI:33019"/>
        <dbReference type="ChEBI" id="CHEBI:57540"/>
        <dbReference type="ChEBI" id="CHEBI:58359"/>
        <dbReference type="ChEBI" id="CHEBI:58437"/>
        <dbReference type="ChEBI" id="CHEBI:456215"/>
        <dbReference type="EC" id="6.3.5.1"/>
    </reaction>
</comment>
<dbReference type="PANTHER" id="PTHR23090:SF9">
    <property type="entry name" value="GLUTAMINE-DEPENDENT NAD(+) SYNTHETASE"/>
    <property type="match status" value="1"/>
</dbReference>
<evidence type="ECO:0000256" key="5">
    <source>
        <dbReference type="ARBA" id="ARBA00022840"/>
    </source>
</evidence>
<comment type="caution">
    <text evidence="10">The sequence shown here is derived from an EMBL/GenBank/DDBJ whole genome shotgun (WGS) entry which is preliminary data.</text>
</comment>
<reference evidence="10 11" key="1">
    <citation type="journal article" date="2015" name="Nature">
        <title>rRNA introns, odd ribosomes, and small enigmatic genomes across a large radiation of phyla.</title>
        <authorList>
            <person name="Brown C.T."/>
            <person name="Hug L.A."/>
            <person name="Thomas B.C."/>
            <person name="Sharon I."/>
            <person name="Castelle C.J."/>
            <person name="Singh A."/>
            <person name="Wilkins M.J."/>
            <person name="Williams K.H."/>
            <person name="Banfield J.F."/>
        </authorList>
    </citation>
    <scope>NUCLEOTIDE SEQUENCE [LARGE SCALE GENOMIC DNA]</scope>
</reference>
<dbReference type="SUPFAM" id="SSF56317">
    <property type="entry name" value="Carbon-nitrogen hydrolase"/>
    <property type="match status" value="1"/>
</dbReference>
<keyword evidence="3 7" id="KW-0436">Ligase</keyword>
<dbReference type="CDD" id="cd00553">
    <property type="entry name" value="NAD_synthase"/>
    <property type="match status" value="1"/>
</dbReference>
<dbReference type="Gene3D" id="3.40.50.620">
    <property type="entry name" value="HUPs"/>
    <property type="match status" value="1"/>
</dbReference>